<dbReference type="GO" id="GO:0005634">
    <property type="term" value="C:nucleus"/>
    <property type="evidence" value="ECO:0007669"/>
    <property type="project" value="TreeGrafter"/>
</dbReference>
<feature type="region of interest" description="Disordered" evidence="1">
    <location>
        <begin position="1"/>
        <end position="48"/>
    </location>
</feature>
<evidence type="ECO:0000313" key="3">
    <source>
        <dbReference type="Proteomes" id="UP000287651"/>
    </source>
</evidence>
<accession>A0A427B2U4</accession>
<protein>
    <submittedName>
        <fullName evidence="2">Uncharacterized protein</fullName>
    </submittedName>
</protein>
<dbReference type="EMBL" id="AMZH03000626">
    <property type="protein sequence ID" value="RRT82799.1"/>
    <property type="molecule type" value="Genomic_DNA"/>
</dbReference>
<feature type="region of interest" description="Disordered" evidence="1">
    <location>
        <begin position="108"/>
        <end position="147"/>
    </location>
</feature>
<comment type="caution">
    <text evidence="2">The sequence shown here is derived from an EMBL/GenBank/DDBJ whole genome shotgun (WGS) entry which is preliminary data.</text>
</comment>
<dbReference type="GO" id="GO:0003700">
    <property type="term" value="F:DNA-binding transcription factor activity"/>
    <property type="evidence" value="ECO:0007669"/>
    <property type="project" value="TreeGrafter"/>
</dbReference>
<dbReference type="AlphaFoldDB" id="A0A427B2U4"/>
<dbReference type="PANTHER" id="PTHR13690:SF103">
    <property type="entry name" value="BZIP TRANSCRIPTION FACTOR 18"/>
    <property type="match status" value="1"/>
</dbReference>
<evidence type="ECO:0000256" key="1">
    <source>
        <dbReference type="SAM" id="MobiDB-lite"/>
    </source>
</evidence>
<dbReference type="Proteomes" id="UP000287651">
    <property type="component" value="Unassembled WGS sequence"/>
</dbReference>
<organism evidence="2 3">
    <name type="scientific">Ensete ventricosum</name>
    <name type="common">Abyssinian banana</name>
    <name type="synonym">Musa ensete</name>
    <dbReference type="NCBI Taxonomy" id="4639"/>
    <lineage>
        <taxon>Eukaryota</taxon>
        <taxon>Viridiplantae</taxon>
        <taxon>Streptophyta</taxon>
        <taxon>Embryophyta</taxon>
        <taxon>Tracheophyta</taxon>
        <taxon>Spermatophyta</taxon>
        <taxon>Magnoliopsida</taxon>
        <taxon>Liliopsida</taxon>
        <taxon>Zingiberales</taxon>
        <taxon>Musaceae</taxon>
        <taxon>Ensete</taxon>
    </lineage>
</organism>
<name>A0A427B2U4_ENSVE</name>
<dbReference type="PANTHER" id="PTHR13690">
    <property type="entry name" value="TRANSCRIPTION FACTOR POSF21-RELATED"/>
    <property type="match status" value="1"/>
</dbReference>
<proteinExistence type="predicted"/>
<evidence type="ECO:0000313" key="2">
    <source>
        <dbReference type="EMBL" id="RRT82799.1"/>
    </source>
</evidence>
<sequence>MPSKSLIPPPYLNPTLPRRNAPDAPSSMCVNDLDPRSAAPQLGGPHHRRAHSELAFRISEDLHLGPVTEDDVFRTFMDVEKIGSGVEDGAAPALEAFGHSLSRDRMAVDCSSGNEETRAQGNAAGGDGRPTHRHGSSVDVSTSRGEGVSGDVMEAKKAMPPEKLAELAVIDPKRAKRFALPPNWKIVSFCTSILFSLCHDKFLYHGNILSKSNHDVAAGVSDALKQEVERLQIVTGGKVNKSEAYNLGLLNLPYSSLVMPSEEQPKTHPQGLECHAQFCQSQLYQNDVPSDMMQQGHLKVLPGLNIRKGSIKCSQSRELYRCKEKKSIIATLLLHTLSSSNTVAAGGCLLFCALGLLLRPPLHRSLTQPACGGNTIVFALFLPSSAAFFSRCHLPFCLADPTACLRCQPSTPHCYLPSLLFSAHISPVAPNRITSATLLFPISPIVDLVVVIAVSSHAIVAAQPPSSSPASSSSLDPAAPLLPLPRRTPLLNGPYCSLGSSSSSDPAARRTPLLPYCSPTSSSSTPAKIRGCSPCCHCPRNPHCYCSNHSLLPPLSLLLPPPSTACSPTQQCPPLSQCCHTQ</sequence>
<reference evidence="2 3" key="1">
    <citation type="journal article" date="2014" name="Agronomy (Basel)">
        <title>A Draft Genome Sequence for Ensete ventricosum, the Drought-Tolerant Tree Against Hunger.</title>
        <authorList>
            <person name="Harrison J."/>
            <person name="Moore K.A."/>
            <person name="Paszkiewicz K."/>
            <person name="Jones T."/>
            <person name="Grant M."/>
            <person name="Ambacheew D."/>
            <person name="Muzemil S."/>
            <person name="Studholme D.J."/>
        </authorList>
    </citation>
    <scope>NUCLEOTIDE SEQUENCE [LARGE SCALE GENOMIC DNA]</scope>
</reference>
<gene>
    <name evidence="2" type="ORF">B296_00019332</name>
</gene>